<dbReference type="FunFam" id="3.40.140.10:FF:000005">
    <property type="entry name" value="tRNA-specific adenosine deaminase"/>
    <property type="match status" value="1"/>
</dbReference>
<accession>A0A7U7J331</accession>
<evidence type="ECO:0000256" key="8">
    <source>
        <dbReference type="HAMAP-Rule" id="MF_00972"/>
    </source>
</evidence>
<dbReference type="GO" id="GO:0052717">
    <property type="term" value="F:tRNA-specific adenosine-34 deaminase activity"/>
    <property type="evidence" value="ECO:0007669"/>
    <property type="project" value="UniProtKB-UniRule"/>
</dbReference>
<keyword evidence="11" id="KW-1185">Reference proteome</keyword>
<dbReference type="RefSeq" id="WP_034431309.1">
    <property type="nucleotide sequence ID" value="NZ_CBTK010000059.1"/>
</dbReference>
<dbReference type="SUPFAM" id="SSF53927">
    <property type="entry name" value="Cytidine deaminase-like"/>
    <property type="match status" value="1"/>
</dbReference>
<evidence type="ECO:0000256" key="3">
    <source>
        <dbReference type="ARBA" id="ARBA00022694"/>
    </source>
</evidence>
<dbReference type="Gene3D" id="3.40.140.10">
    <property type="entry name" value="Cytidine Deaminase, domain 2"/>
    <property type="match status" value="1"/>
</dbReference>
<dbReference type="EC" id="3.5.4.33" evidence="8"/>
<dbReference type="GO" id="GO:0008270">
    <property type="term" value="F:zinc ion binding"/>
    <property type="evidence" value="ECO:0007669"/>
    <property type="project" value="UniProtKB-UniRule"/>
</dbReference>
<dbReference type="AlphaFoldDB" id="A0A7U7J331"/>
<feature type="active site" description="Proton donor" evidence="8">
    <location>
        <position position="59"/>
    </location>
</feature>
<dbReference type="InterPro" id="IPR016193">
    <property type="entry name" value="Cytidine_deaminase-like"/>
</dbReference>
<dbReference type="InterPro" id="IPR028883">
    <property type="entry name" value="tRNA_aden_deaminase"/>
</dbReference>
<evidence type="ECO:0000259" key="9">
    <source>
        <dbReference type="PROSITE" id="PS51747"/>
    </source>
</evidence>
<dbReference type="CDD" id="cd01285">
    <property type="entry name" value="nucleoside_deaminase"/>
    <property type="match status" value="1"/>
</dbReference>
<dbReference type="NCBIfam" id="NF008113">
    <property type="entry name" value="PRK10860.1"/>
    <property type="match status" value="1"/>
</dbReference>
<dbReference type="Proteomes" id="UP000019184">
    <property type="component" value="Unassembled WGS sequence"/>
</dbReference>
<feature type="binding site" evidence="8">
    <location>
        <position position="57"/>
    </location>
    <ligand>
        <name>Zn(2+)</name>
        <dbReference type="ChEBI" id="CHEBI:29105"/>
        <note>catalytic</note>
    </ligand>
</feature>
<comment type="function">
    <text evidence="8">Catalyzes the deamination of adenosine to inosine at the wobble position 34 of tRNA(Arg2).</text>
</comment>
<feature type="domain" description="CMP/dCMP-type deaminase" evidence="9">
    <location>
        <begin position="6"/>
        <end position="118"/>
    </location>
</feature>
<keyword evidence="3 8" id="KW-0819">tRNA processing</keyword>
<dbReference type="GO" id="GO:0002100">
    <property type="term" value="P:tRNA wobble adenosine to inosine editing"/>
    <property type="evidence" value="ECO:0007669"/>
    <property type="project" value="UniProtKB-UniRule"/>
</dbReference>
<evidence type="ECO:0000313" key="11">
    <source>
        <dbReference type="Proteomes" id="UP000019184"/>
    </source>
</evidence>
<comment type="cofactor">
    <cofactor evidence="8">
        <name>Zn(2+)</name>
        <dbReference type="ChEBI" id="CHEBI:29105"/>
    </cofactor>
    <text evidence="8">Binds 1 zinc ion per subunit.</text>
</comment>
<comment type="catalytic activity">
    <reaction evidence="7 8">
        <text>adenosine(34) in tRNA + H2O + H(+) = inosine(34) in tRNA + NH4(+)</text>
        <dbReference type="Rhea" id="RHEA:43168"/>
        <dbReference type="Rhea" id="RHEA-COMP:10373"/>
        <dbReference type="Rhea" id="RHEA-COMP:10374"/>
        <dbReference type="ChEBI" id="CHEBI:15377"/>
        <dbReference type="ChEBI" id="CHEBI:15378"/>
        <dbReference type="ChEBI" id="CHEBI:28938"/>
        <dbReference type="ChEBI" id="CHEBI:74411"/>
        <dbReference type="ChEBI" id="CHEBI:82852"/>
        <dbReference type="EC" id="3.5.4.33"/>
    </reaction>
</comment>
<dbReference type="InterPro" id="IPR016192">
    <property type="entry name" value="APOBEC/CMP_deaminase_Zn-bd"/>
</dbReference>
<evidence type="ECO:0000256" key="4">
    <source>
        <dbReference type="ARBA" id="ARBA00022723"/>
    </source>
</evidence>
<evidence type="ECO:0000313" key="10">
    <source>
        <dbReference type="EMBL" id="CDH44129.1"/>
    </source>
</evidence>
<keyword evidence="4 8" id="KW-0479">Metal-binding</keyword>
<dbReference type="HAMAP" id="MF_00972">
    <property type="entry name" value="tRNA_aden_deaminase"/>
    <property type="match status" value="1"/>
</dbReference>
<comment type="subunit">
    <text evidence="2 8">Homodimer.</text>
</comment>
<dbReference type="InterPro" id="IPR002125">
    <property type="entry name" value="CMP_dCMP_dom"/>
</dbReference>
<dbReference type="EMBL" id="CBTK010000059">
    <property type="protein sequence ID" value="CDH44129.1"/>
    <property type="molecule type" value="Genomic_DNA"/>
</dbReference>
<feature type="binding site" evidence="8">
    <location>
        <position position="87"/>
    </location>
    <ligand>
        <name>Zn(2+)</name>
        <dbReference type="ChEBI" id="CHEBI:29105"/>
        <note>catalytic</note>
    </ligand>
</feature>
<evidence type="ECO:0000256" key="5">
    <source>
        <dbReference type="ARBA" id="ARBA00022801"/>
    </source>
</evidence>
<dbReference type="PANTHER" id="PTHR11079:SF202">
    <property type="entry name" value="TRNA-SPECIFIC ADENOSINE DEAMINASE"/>
    <property type="match status" value="1"/>
</dbReference>
<reference evidence="10 11" key="1">
    <citation type="journal article" date="2014" name="ISME J.">
        <title>Candidatus Competibacter-lineage genomes retrieved from metagenomes reveal functional metabolic diversity.</title>
        <authorList>
            <person name="McIlroy S.J."/>
            <person name="Albertsen M."/>
            <person name="Andresen E.K."/>
            <person name="Saunders A.M."/>
            <person name="Kristiansen R."/>
            <person name="Stokholm-Bjerregaard M."/>
            <person name="Nielsen K.L."/>
            <person name="Nielsen P.H."/>
        </authorList>
    </citation>
    <scope>NUCLEOTIDE SEQUENCE [LARGE SCALE GENOMIC DNA]</scope>
    <source>
        <strain evidence="10 11">Run_B_J11</strain>
    </source>
</reference>
<dbReference type="OrthoDB" id="9802676at2"/>
<evidence type="ECO:0000256" key="6">
    <source>
        <dbReference type="ARBA" id="ARBA00022833"/>
    </source>
</evidence>
<sequence length="167" mass="17553">MTSVDEQDDYWMHRALALARRAAAAGEVPVGAVLVLDNEAVGEGWNRPISSCDPTAHAEMVTLRAAAARLGNYRLVNSTLYVTLEPCAMCAGAMIHARVGRVVFGATDPGAGAAGSVFNILQTERLNHRAEVTGGLLAEECGALLRDFFRARRGKSDAGADALLSAG</sequence>
<comment type="similarity">
    <text evidence="1">Belongs to the cytidine and deoxycytidylate deaminase family. ADAT2 subfamily.</text>
</comment>
<dbReference type="PROSITE" id="PS00903">
    <property type="entry name" value="CYT_DCMP_DEAMINASES_1"/>
    <property type="match status" value="1"/>
</dbReference>
<comment type="caution">
    <text evidence="10">The sequence shown here is derived from an EMBL/GenBank/DDBJ whole genome shotgun (WGS) entry which is preliminary data.</text>
</comment>
<evidence type="ECO:0000256" key="2">
    <source>
        <dbReference type="ARBA" id="ARBA00011738"/>
    </source>
</evidence>
<organism evidence="10 11">
    <name type="scientific">Candidatus Contendobacter odensis Run_B_J11</name>
    <dbReference type="NCBI Taxonomy" id="1400861"/>
    <lineage>
        <taxon>Bacteria</taxon>
        <taxon>Pseudomonadati</taxon>
        <taxon>Pseudomonadota</taxon>
        <taxon>Gammaproteobacteria</taxon>
        <taxon>Candidatus Competibacteraceae</taxon>
        <taxon>Candidatus Contendibacter</taxon>
    </lineage>
</organism>
<dbReference type="PROSITE" id="PS51747">
    <property type="entry name" value="CYT_DCMP_DEAMINASES_2"/>
    <property type="match status" value="1"/>
</dbReference>
<evidence type="ECO:0000256" key="7">
    <source>
        <dbReference type="ARBA" id="ARBA00048045"/>
    </source>
</evidence>
<proteinExistence type="inferred from homology"/>
<evidence type="ECO:0000256" key="1">
    <source>
        <dbReference type="ARBA" id="ARBA00010669"/>
    </source>
</evidence>
<dbReference type="Pfam" id="PF00383">
    <property type="entry name" value="dCMP_cyt_deam_1"/>
    <property type="match status" value="1"/>
</dbReference>
<gene>
    <name evidence="8 10" type="primary">tadA</name>
    <name evidence="10" type="ORF">BN874_1510027</name>
</gene>
<name>A0A7U7J331_9GAMM</name>
<protein>
    <recommendedName>
        <fullName evidence="8">tRNA-specific adenosine deaminase</fullName>
        <ecNumber evidence="8">3.5.4.33</ecNumber>
    </recommendedName>
</protein>
<keyword evidence="5 8" id="KW-0378">Hydrolase</keyword>
<feature type="binding site" evidence="8">
    <location>
        <position position="90"/>
    </location>
    <ligand>
        <name>Zn(2+)</name>
        <dbReference type="ChEBI" id="CHEBI:29105"/>
        <note>catalytic</note>
    </ligand>
</feature>
<dbReference type="PANTHER" id="PTHR11079">
    <property type="entry name" value="CYTOSINE DEAMINASE FAMILY MEMBER"/>
    <property type="match status" value="1"/>
</dbReference>
<keyword evidence="6 8" id="KW-0862">Zinc</keyword>